<evidence type="ECO:0000256" key="3">
    <source>
        <dbReference type="ARBA" id="ARBA00022490"/>
    </source>
</evidence>
<keyword evidence="7" id="KW-1185">Reference proteome</keyword>
<dbReference type="InterPro" id="IPR036291">
    <property type="entry name" value="NAD(P)-bd_dom_sf"/>
</dbReference>
<evidence type="ECO:0000256" key="5">
    <source>
        <dbReference type="ARBA" id="ARBA00023002"/>
    </source>
</evidence>
<evidence type="ECO:0000256" key="4">
    <source>
        <dbReference type="ARBA" id="ARBA00022857"/>
    </source>
</evidence>
<dbReference type="Gene3D" id="3.40.50.720">
    <property type="entry name" value="NAD(P)-binding Rossmann-like Domain"/>
    <property type="match status" value="1"/>
</dbReference>
<accession>A0A3B0C904</accession>
<keyword evidence="5" id="KW-0560">Oxidoreductase</keyword>
<dbReference type="PRINTS" id="PR00081">
    <property type="entry name" value="GDHRDH"/>
</dbReference>
<comment type="similarity">
    <text evidence="2">Belongs to the short-chain dehydrogenases/reductases (SDR) family.</text>
</comment>
<dbReference type="PANTHER" id="PTHR44085">
    <property type="entry name" value="SEPIAPTERIN REDUCTASE"/>
    <property type="match status" value="1"/>
</dbReference>
<dbReference type="Proteomes" id="UP000282311">
    <property type="component" value="Unassembled WGS sequence"/>
</dbReference>
<evidence type="ECO:0000313" key="7">
    <source>
        <dbReference type="Proteomes" id="UP000282311"/>
    </source>
</evidence>
<dbReference type="InterPro" id="IPR002347">
    <property type="entry name" value="SDR_fam"/>
</dbReference>
<keyword evidence="4" id="KW-0521">NADP</keyword>
<evidence type="ECO:0000256" key="1">
    <source>
        <dbReference type="ARBA" id="ARBA00004496"/>
    </source>
</evidence>
<keyword evidence="3" id="KW-0963">Cytoplasm</keyword>
<dbReference type="InterPro" id="IPR020904">
    <property type="entry name" value="Sc_DH/Rdtase_CS"/>
</dbReference>
<name>A0A3B0C904_9BACL</name>
<dbReference type="OrthoDB" id="9794387at2"/>
<dbReference type="GO" id="GO:0005737">
    <property type="term" value="C:cytoplasm"/>
    <property type="evidence" value="ECO:0007669"/>
    <property type="project" value="UniProtKB-SubCell"/>
</dbReference>
<sequence>MNTIIVTGASRGIGKAMAERLAADDANHVVCISRTANQLQQPARGGRLDHIAFDLSRTDALDALMDEVFALTDLSCTWRLIWVNNAAVLAPLGPIEECEAGEIAQHVEVNLLAPMLLTSLFIKRTRSLEVDKRLLNISSASAKHLLPGMSCYSASKVALDVFTRCVALEQEKETYPVKVASVWPGMIDTDMQKEARTANFPSSGMFVAAQSGGYLTTPEYTAERLVELLFSESFGSEAVVEKL</sequence>
<organism evidence="6 7">
    <name type="scientific">Paenibacillus ginsengarvi</name>
    <dbReference type="NCBI Taxonomy" id="400777"/>
    <lineage>
        <taxon>Bacteria</taxon>
        <taxon>Bacillati</taxon>
        <taxon>Bacillota</taxon>
        <taxon>Bacilli</taxon>
        <taxon>Bacillales</taxon>
        <taxon>Paenibacillaceae</taxon>
        <taxon>Paenibacillus</taxon>
    </lineage>
</organism>
<dbReference type="GO" id="GO:0006729">
    <property type="term" value="P:tetrahydrobiopterin biosynthetic process"/>
    <property type="evidence" value="ECO:0007669"/>
    <property type="project" value="TreeGrafter"/>
</dbReference>
<protein>
    <submittedName>
        <fullName evidence="6">SDR family NAD(P)-dependent oxidoreductase</fullName>
    </submittedName>
</protein>
<comment type="subcellular location">
    <subcellularLocation>
        <location evidence="1">Cytoplasm</location>
    </subcellularLocation>
</comment>
<reference evidence="6 7" key="1">
    <citation type="journal article" date="2007" name="Int. J. Syst. Evol. Microbiol.">
        <title>Paenibacillus ginsengarvi sp. nov., isolated from soil from ginseng cultivation.</title>
        <authorList>
            <person name="Yoon M.H."/>
            <person name="Ten L.N."/>
            <person name="Im W.T."/>
        </authorList>
    </citation>
    <scope>NUCLEOTIDE SEQUENCE [LARGE SCALE GENOMIC DNA]</scope>
    <source>
        <strain evidence="6 7">KCTC 13059</strain>
    </source>
</reference>
<dbReference type="Pfam" id="PF00106">
    <property type="entry name" value="adh_short"/>
    <property type="match status" value="1"/>
</dbReference>
<dbReference type="SUPFAM" id="SSF51735">
    <property type="entry name" value="NAD(P)-binding Rossmann-fold domains"/>
    <property type="match status" value="1"/>
</dbReference>
<dbReference type="EMBL" id="RBAH01000015">
    <property type="protein sequence ID" value="RKN80477.1"/>
    <property type="molecule type" value="Genomic_DNA"/>
</dbReference>
<gene>
    <name evidence="6" type="ORF">D7M11_20250</name>
</gene>
<dbReference type="InterPro" id="IPR051721">
    <property type="entry name" value="Biopterin_syn/organic_redct"/>
</dbReference>
<evidence type="ECO:0000256" key="2">
    <source>
        <dbReference type="ARBA" id="ARBA00006484"/>
    </source>
</evidence>
<dbReference type="RefSeq" id="WP_120749065.1">
    <property type="nucleotide sequence ID" value="NZ_RBAH01000015.1"/>
</dbReference>
<dbReference type="PROSITE" id="PS00061">
    <property type="entry name" value="ADH_SHORT"/>
    <property type="match status" value="1"/>
</dbReference>
<evidence type="ECO:0000313" key="6">
    <source>
        <dbReference type="EMBL" id="RKN80477.1"/>
    </source>
</evidence>
<dbReference type="AlphaFoldDB" id="A0A3B0C904"/>
<comment type="caution">
    <text evidence="6">The sequence shown here is derived from an EMBL/GenBank/DDBJ whole genome shotgun (WGS) entry which is preliminary data.</text>
</comment>
<proteinExistence type="inferred from homology"/>
<dbReference type="PANTHER" id="PTHR44085:SF2">
    <property type="entry name" value="SEPIAPTERIN REDUCTASE"/>
    <property type="match status" value="1"/>
</dbReference>
<dbReference type="GO" id="GO:0004757">
    <property type="term" value="F:sepiapterin reductase (NADP+) activity"/>
    <property type="evidence" value="ECO:0007669"/>
    <property type="project" value="TreeGrafter"/>
</dbReference>